<dbReference type="Proteomes" id="UP000772618">
    <property type="component" value="Unassembled WGS sequence"/>
</dbReference>
<name>A0ABS5VNH3_9BACT</name>
<evidence type="ECO:0000313" key="3">
    <source>
        <dbReference type="Proteomes" id="UP000772618"/>
    </source>
</evidence>
<sequence>MENQSFGVRAKSTAKKVLRVFLITLVVVGIAVFSFYYWGVYDEGVRAGMVLRLSKKGMIFKTYEGQLNLQTFGALRGANPIMESFDFSVEKSNEQVIKDLEEAALTGERVNLHYVKRYATFPWRGDTKYFITKVERLDK</sequence>
<comment type="caution">
    <text evidence="2">The sequence shown here is derived from an EMBL/GenBank/DDBJ whole genome shotgun (WGS) entry which is preliminary data.</text>
</comment>
<keyword evidence="1" id="KW-1133">Transmembrane helix</keyword>
<gene>
    <name evidence="2" type="ORF">KK060_06920</name>
</gene>
<keyword evidence="1" id="KW-0472">Membrane</keyword>
<keyword evidence="3" id="KW-1185">Reference proteome</keyword>
<reference evidence="2 3" key="1">
    <citation type="submission" date="2021-05" db="EMBL/GenBank/DDBJ databases">
        <title>A Polyphasic approach of four new species of the genus Ohtaekwangia: Ohtaekwangia histidinii sp. nov., Ohtaekwangia cretensis sp. nov., Ohtaekwangia indiensis sp. nov., Ohtaekwangia reichenbachii sp. nov. from diverse environment.</title>
        <authorList>
            <person name="Octaviana S."/>
        </authorList>
    </citation>
    <scope>NUCLEOTIDE SEQUENCE [LARGE SCALE GENOMIC DNA]</scope>
    <source>
        <strain evidence="2 3">PWU20</strain>
    </source>
</reference>
<accession>A0ABS5VNH3</accession>
<keyword evidence="1" id="KW-0812">Transmembrane</keyword>
<dbReference type="RefSeq" id="WP_254152974.1">
    <property type="nucleotide sequence ID" value="NZ_JAHESD010000010.1"/>
</dbReference>
<evidence type="ECO:0000313" key="2">
    <source>
        <dbReference type="EMBL" id="MBT1703005.1"/>
    </source>
</evidence>
<dbReference type="EMBL" id="JAHESD010000010">
    <property type="protein sequence ID" value="MBT1703005.1"/>
    <property type="molecule type" value="Genomic_DNA"/>
</dbReference>
<protein>
    <recommendedName>
        <fullName evidence="4">6-phosphogluconate dehydrogenase</fullName>
    </recommendedName>
</protein>
<organism evidence="2 3">
    <name type="scientific">Chryseosolibacter indicus</name>
    <dbReference type="NCBI Taxonomy" id="2782351"/>
    <lineage>
        <taxon>Bacteria</taxon>
        <taxon>Pseudomonadati</taxon>
        <taxon>Bacteroidota</taxon>
        <taxon>Cytophagia</taxon>
        <taxon>Cytophagales</taxon>
        <taxon>Chryseotaleaceae</taxon>
        <taxon>Chryseosolibacter</taxon>
    </lineage>
</organism>
<proteinExistence type="predicted"/>
<evidence type="ECO:0008006" key="4">
    <source>
        <dbReference type="Google" id="ProtNLM"/>
    </source>
</evidence>
<evidence type="ECO:0000256" key="1">
    <source>
        <dbReference type="SAM" id="Phobius"/>
    </source>
</evidence>
<feature type="transmembrane region" description="Helical" evidence="1">
    <location>
        <begin position="20"/>
        <end position="39"/>
    </location>
</feature>